<dbReference type="Pfam" id="PF07727">
    <property type="entry name" value="RVT_2"/>
    <property type="match status" value="1"/>
</dbReference>
<dbReference type="Proteomes" id="UP001151760">
    <property type="component" value="Unassembled WGS sequence"/>
</dbReference>
<feature type="compositionally biased region" description="Basic and acidic residues" evidence="1">
    <location>
        <begin position="743"/>
        <end position="757"/>
    </location>
</feature>
<dbReference type="SUPFAM" id="SSF56672">
    <property type="entry name" value="DNA/RNA polymerases"/>
    <property type="match status" value="1"/>
</dbReference>
<feature type="compositionally biased region" description="Basic and acidic residues" evidence="1">
    <location>
        <begin position="710"/>
        <end position="727"/>
    </location>
</feature>
<dbReference type="PANTHER" id="PTHR11439:SF495">
    <property type="entry name" value="REVERSE TRANSCRIPTASE, RNA-DEPENDENT DNA POLYMERASE-RELATED"/>
    <property type="match status" value="1"/>
</dbReference>
<feature type="domain" description="Reverse transcriptase Ty1/copia-type" evidence="2">
    <location>
        <begin position="131"/>
        <end position="298"/>
    </location>
</feature>
<protein>
    <submittedName>
        <fullName evidence="3">Retrovirus-related pol polyprotein from transposon TNT 1-94</fullName>
    </submittedName>
</protein>
<reference evidence="3" key="1">
    <citation type="journal article" date="2022" name="Int. J. Mol. Sci.">
        <title>Draft Genome of Tanacetum Coccineum: Genomic Comparison of Closely Related Tanacetum-Family Plants.</title>
        <authorList>
            <person name="Yamashiro T."/>
            <person name="Shiraishi A."/>
            <person name="Nakayama K."/>
            <person name="Satake H."/>
        </authorList>
    </citation>
    <scope>NUCLEOTIDE SEQUENCE</scope>
</reference>
<feature type="compositionally biased region" description="Acidic residues" evidence="1">
    <location>
        <begin position="729"/>
        <end position="742"/>
    </location>
</feature>
<evidence type="ECO:0000259" key="2">
    <source>
        <dbReference type="Pfam" id="PF07727"/>
    </source>
</evidence>
<feature type="region of interest" description="Disordered" evidence="1">
    <location>
        <begin position="694"/>
        <end position="802"/>
    </location>
</feature>
<feature type="region of interest" description="Disordered" evidence="1">
    <location>
        <begin position="667"/>
        <end position="686"/>
    </location>
</feature>
<evidence type="ECO:0000256" key="1">
    <source>
        <dbReference type="SAM" id="MobiDB-lite"/>
    </source>
</evidence>
<dbReference type="InterPro" id="IPR043502">
    <property type="entry name" value="DNA/RNA_pol_sf"/>
</dbReference>
<gene>
    <name evidence="3" type="ORF">Tco_0977154</name>
</gene>
<dbReference type="SUPFAM" id="SSF53098">
    <property type="entry name" value="Ribonuclease H-like"/>
    <property type="match status" value="1"/>
</dbReference>
<dbReference type="Gene3D" id="3.30.420.10">
    <property type="entry name" value="Ribonuclease H-like superfamily/Ribonuclease H"/>
    <property type="match status" value="1"/>
</dbReference>
<dbReference type="InterPro" id="IPR012337">
    <property type="entry name" value="RNaseH-like_sf"/>
</dbReference>
<accession>A0ABQ5EKE2</accession>
<reference evidence="3" key="2">
    <citation type="submission" date="2022-01" db="EMBL/GenBank/DDBJ databases">
        <authorList>
            <person name="Yamashiro T."/>
            <person name="Shiraishi A."/>
            <person name="Satake H."/>
            <person name="Nakayama K."/>
        </authorList>
    </citation>
    <scope>NUCLEOTIDE SEQUENCE</scope>
</reference>
<keyword evidence="4" id="KW-1185">Reference proteome</keyword>
<name>A0ABQ5EKE2_9ASTR</name>
<dbReference type="PANTHER" id="PTHR11439">
    <property type="entry name" value="GAG-POL-RELATED RETROTRANSPOSON"/>
    <property type="match status" value="1"/>
</dbReference>
<evidence type="ECO:0000313" key="3">
    <source>
        <dbReference type="EMBL" id="GJT50997.1"/>
    </source>
</evidence>
<organism evidence="3 4">
    <name type="scientific">Tanacetum coccineum</name>
    <dbReference type="NCBI Taxonomy" id="301880"/>
    <lineage>
        <taxon>Eukaryota</taxon>
        <taxon>Viridiplantae</taxon>
        <taxon>Streptophyta</taxon>
        <taxon>Embryophyta</taxon>
        <taxon>Tracheophyta</taxon>
        <taxon>Spermatophyta</taxon>
        <taxon>Magnoliopsida</taxon>
        <taxon>eudicotyledons</taxon>
        <taxon>Gunneridae</taxon>
        <taxon>Pentapetalae</taxon>
        <taxon>asterids</taxon>
        <taxon>campanulids</taxon>
        <taxon>Asterales</taxon>
        <taxon>Asteraceae</taxon>
        <taxon>Asteroideae</taxon>
        <taxon>Anthemideae</taxon>
        <taxon>Anthemidinae</taxon>
        <taxon>Tanacetum</taxon>
    </lineage>
</organism>
<sequence length="802" mass="91432">MHRRLSHLNFGCALGKIKKSFHQPKAEETNQEKLYLLHMDLCGLMRIESINGKKYILVIVDDYSRVTWVKFLRSKDEAPDAIIMCIKNIQVRLNATVRNISRWTKDHPIANMIGDPSHPVSTRKQLKTDAMQEDGINFKESFAPVARIEAIRIFVANAANKNMTIFQMNVKTAFLNGELNDEVYVSQPEGFVDQEYPSHVYKLKKALYGLIQAPRAWYDMLSSFIISQHFSKGAVDPTLFTQKAGNDLLLVQIYVDDIIFASTNTALCNEFANKMTTKFKMSMMGQMSFFLRLLISQSPRDTPMFEKNKLDKDIRGTPVDATHYRDYAGCQDTRRSTSGSAQFLGDKLVSWSSKYQKSTAILSTEAEYIALSRCCAQILWMRSQLTDYGFQFNKIPLYCDNKNGISTSWHLHQTVAKRKIQLLDRKARCPINLYAAILVHQQEEGVDFADVPDDDTALTFLTDLGYKGPLNRHTNMFVDHMHQPWRTLAAIINKENVDYSGLIWEDFAYQIDHRKEKRSRQSYQMFIKYSTHQIPLKKSRGKGSKSRKAIDDSEETINVFEEFEPEPEPVKKKTASRRVVKMKVTLSADDNIISDDLDAALELAKLISHTKAEEVEAARKVHATHARITTESVPKSIKKKSGGISAPSLTLAEQEVANIIQALKESKKTSRRLPGVPDEEKDITEEKVILEWGDEQDIEHSDDDNDDVEKDDKYGYVDDEGNDHVSDAQDADDEDVETESDKDDIYKYKIHVHKNEDVEMEDAEVEETDKGEQKVTDAAKEEAEKPSEAKDDTKKSELPLSS</sequence>
<evidence type="ECO:0000313" key="4">
    <source>
        <dbReference type="Proteomes" id="UP001151760"/>
    </source>
</evidence>
<feature type="compositionally biased region" description="Acidic residues" evidence="1">
    <location>
        <begin position="758"/>
        <end position="767"/>
    </location>
</feature>
<proteinExistence type="predicted"/>
<comment type="caution">
    <text evidence="3">The sequence shown here is derived from an EMBL/GenBank/DDBJ whole genome shotgun (WGS) entry which is preliminary data.</text>
</comment>
<feature type="compositionally biased region" description="Acidic residues" evidence="1">
    <location>
        <begin position="694"/>
        <end position="709"/>
    </location>
</feature>
<dbReference type="InterPro" id="IPR036397">
    <property type="entry name" value="RNaseH_sf"/>
</dbReference>
<dbReference type="EMBL" id="BQNB010016369">
    <property type="protein sequence ID" value="GJT50997.1"/>
    <property type="molecule type" value="Genomic_DNA"/>
</dbReference>
<feature type="compositionally biased region" description="Basic and acidic residues" evidence="1">
    <location>
        <begin position="768"/>
        <end position="802"/>
    </location>
</feature>
<dbReference type="InterPro" id="IPR013103">
    <property type="entry name" value="RVT_2"/>
</dbReference>
<dbReference type="CDD" id="cd09272">
    <property type="entry name" value="RNase_HI_RT_Ty1"/>
    <property type="match status" value="1"/>
</dbReference>